<feature type="region of interest" description="Disordered" evidence="7">
    <location>
        <begin position="83"/>
        <end position="104"/>
    </location>
</feature>
<dbReference type="GO" id="GO:0034109">
    <property type="term" value="P:homotypic cell-cell adhesion"/>
    <property type="evidence" value="ECO:0007669"/>
    <property type="project" value="TreeGrafter"/>
</dbReference>
<feature type="region of interest" description="Disordered" evidence="7">
    <location>
        <begin position="124"/>
        <end position="154"/>
    </location>
</feature>
<evidence type="ECO:0000256" key="8">
    <source>
        <dbReference type="SAM" id="Phobius"/>
    </source>
</evidence>
<dbReference type="PANTHER" id="PTHR15076">
    <property type="entry name" value="CD99/MIC2 PROTEIN RELATED"/>
    <property type="match status" value="1"/>
</dbReference>
<feature type="transmembrane region" description="Helical" evidence="8">
    <location>
        <begin position="161"/>
        <end position="182"/>
    </location>
</feature>
<evidence type="ECO:0000256" key="7">
    <source>
        <dbReference type="SAM" id="MobiDB-lite"/>
    </source>
</evidence>
<dbReference type="PANTHER" id="PTHR15076:SF15">
    <property type="entry name" value="CD99 ANTIGEN"/>
    <property type="match status" value="1"/>
</dbReference>
<evidence type="ECO:0000313" key="10">
    <source>
        <dbReference type="Proteomes" id="UP001219934"/>
    </source>
</evidence>
<dbReference type="AlphaFoldDB" id="A0AAD6B062"/>
<evidence type="ECO:0000256" key="3">
    <source>
        <dbReference type="ARBA" id="ARBA00022692"/>
    </source>
</evidence>
<evidence type="ECO:0000256" key="1">
    <source>
        <dbReference type="ARBA" id="ARBA00004479"/>
    </source>
</evidence>
<accession>A0AAD6B062</accession>
<evidence type="ECO:0000256" key="5">
    <source>
        <dbReference type="ARBA" id="ARBA00022989"/>
    </source>
</evidence>
<keyword evidence="10" id="KW-1185">Reference proteome</keyword>
<evidence type="ECO:0000256" key="2">
    <source>
        <dbReference type="ARBA" id="ARBA00008763"/>
    </source>
</evidence>
<dbReference type="EMBL" id="JAPTMU010000013">
    <property type="protein sequence ID" value="KAJ4933280.1"/>
    <property type="molecule type" value="Genomic_DNA"/>
</dbReference>
<organism evidence="9 10">
    <name type="scientific">Pogonophryne albipinna</name>
    <dbReference type="NCBI Taxonomy" id="1090488"/>
    <lineage>
        <taxon>Eukaryota</taxon>
        <taxon>Metazoa</taxon>
        <taxon>Chordata</taxon>
        <taxon>Craniata</taxon>
        <taxon>Vertebrata</taxon>
        <taxon>Euteleostomi</taxon>
        <taxon>Actinopterygii</taxon>
        <taxon>Neopterygii</taxon>
        <taxon>Teleostei</taxon>
        <taxon>Neoteleostei</taxon>
        <taxon>Acanthomorphata</taxon>
        <taxon>Eupercaria</taxon>
        <taxon>Perciformes</taxon>
        <taxon>Notothenioidei</taxon>
        <taxon>Pogonophryne</taxon>
    </lineage>
</organism>
<protein>
    <submittedName>
        <fullName evidence="9">Uncharacterized protein</fullName>
    </submittedName>
</protein>
<keyword evidence="4" id="KW-0732">Signal</keyword>
<proteinExistence type="inferred from homology"/>
<dbReference type="InterPro" id="IPR022078">
    <property type="entry name" value="CD99L2"/>
</dbReference>
<evidence type="ECO:0000256" key="6">
    <source>
        <dbReference type="ARBA" id="ARBA00023136"/>
    </source>
</evidence>
<keyword evidence="3 8" id="KW-0812">Transmembrane</keyword>
<reference evidence="9" key="1">
    <citation type="submission" date="2022-11" db="EMBL/GenBank/DDBJ databases">
        <title>Chromosome-level genome of Pogonophryne albipinna.</title>
        <authorList>
            <person name="Jo E."/>
        </authorList>
    </citation>
    <scope>NUCLEOTIDE SEQUENCE</scope>
    <source>
        <strain evidence="9">SGF0006</strain>
        <tissue evidence="9">Muscle</tissue>
    </source>
</reference>
<keyword evidence="6 8" id="KW-0472">Membrane</keyword>
<gene>
    <name evidence="9" type="ORF">JOQ06_030113</name>
</gene>
<evidence type="ECO:0000313" key="9">
    <source>
        <dbReference type="EMBL" id="KAJ4933280.1"/>
    </source>
</evidence>
<sequence>MILWFLRLVKQNQRPLLQPTQRQKPLQQHQLQHLQLIQRLRLQRLRNQQLKKRKLPQALLKHPLRRRVDLGQQQRLRRSQQTLLLKQHNQPQRNQKWRTQDSGTECSLETVESFDLEDALTENAAKENSGKSRSMGSGAHAAGALGDAGKPEAQEASSGSVAGILSAIGVAIVGAAAGYYTYHKKKLCFKNRQVLSNLLNSS</sequence>
<dbReference type="GO" id="GO:0005886">
    <property type="term" value="C:plasma membrane"/>
    <property type="evidence" value="ECO:0007669"/>
    <property type="project" value="TreeGrafter"/>
</dbReference>
<keyword evidence="5 8" id="KW-1133">Transmembrane helix</keyword>
<dbReference type="GO" id="GO:0072683">
    <property type="term" value="P:T cell extravasation"/>
    <property type="evidence" value="ECO:0007669"/>
    <property type="project" value="TreeGrafter"/>
</dbReference>
<comment type="similarity">
    <text evidence="2">Belongs to the CD99 family.</text>
</comment>
<dbReference type="Pfam" id="PF12301">
    <property type="entry name" value="CD99L2"/>
    <property type="match status" value="1"/>
</dbReference>
<dbReference type="GO" id="GO:2000391">
    <property type="term" value="P:positive regulation of neutrophil extravasation"/>
    <property type="evidence" value="ECO:0007669"/>
    <property type="project" value="TreeGrafter"/>
</dbReference>
<dbReference type="Proteomes" id="UP001219934">
    <property type="component" value="Unassembled WGS sequence"/>
</dbReference>
<feature type="compositionally biased region" description="Low complexity" evidence="7">
    <location>
        <begin position="136"/>
        <end position="148"/>
    </location>
</feature>
<name>A0AAD6B062_9TELE</name>
<comment type="caution">
    <text evidence="9">The sequence shown here is derived from an EMBL/GenBank/DDBJ whole genome shotgun (WGS) entry which is preliminary data.</text>
</comment>
<evidence type="ECO:0000256" key="4">
    <source>
        <dbReference type="ARBA" id="ARBA00022729"/>
    </source>
</evidence>
<comment type="subcellular location">
    <subcellularLocation>
        <location evidence="1">Membrane</location>
        <topology evidence="1">Single-pass type I membrane protein</topology>
    </subcellularLocation>
</comment>